<dbReference type="InterPro" id="IPR032508">
    <property type="entry name" value="FecR_C"/>
</dbReference>
<evidence type="ECO:0000259" key="2">
    <source>
        <dbReference type="Pfam" id="PF04773"/>
    </source>
</evidence>
<reference evidence="4 5" key="1">
    <citation type="submission" date="2019-08" db="EMBL/GenBank/DDBJ databases">
        <title>Seonamhaeicola sediminis sp. nov., isolated from marine sediment.</title>
        <authorList>
            <person name="Cao W.R."/>
        </authorList>
    </citation>
    <scope>NUCLEOTIDE SEQUENCE [LARGE SCALE GENOMIC DNA]</scope>
    <source>
        <strain evidence="4 5">B011</strain>
    </source>
</reference>
<evidence type="ECO:0000313" key="5">
    <source>
        <dbReference type="Proteomes" id="UP000323930"/>
    </source>
</evidence>
<dbReference type="RefSeq" id="WP_148540783.1">
    <property type="nucleotide sequence ID" value="NZ_VSDQ01000409.1"/>
</dbReference>
<keyword evidence="1" id="KW-1133">Transmembrane helix</keyword>
<evidence type="ECO:0000256" key="1">
    <source>
        <dbReference type="SAM" id="Phobius"/>
    </source>
</evidence>
<feature type="domain" description="FecR protein" evidence="2">
    <location>
        <begin position="166"/>
        <end position="260"/>
    </location>
</feature>
<dbReference type="Gene3D" id="2.60.120.1440">
    <property type="match status" value="1"/>
</dbReference>
<evidence type="ECO:0000259" key="3">
    <source>
        <dbReference type="Pfam" id="PF16344"/>
    </source>
</evidence>
<evidence type="ECO:0000313" key="4">
    <source>
        <dbReference type="EMBL" id="TYA84309.1"/>
    </source>
</evidence>
<dbReference type="GO" id="GO:0016989">
    <property type="term" value="F:sigma factor antagonist activity"/>
    <property type="evidence" value="ECO:0007669"/>
    <property type="project" value="TreeGrafter"/>
</dbReference>
<keyword evidence="5" id="KW-1185">Reference proteome</keyword>
<dbReference type="PIRSF" id="PIRSF018266">
    <property type="entry name" value="FecR"/>
    <property type="match status" value="1"/>
</dbReference>
<proteinExistence type="predicted"/>
<protein>
    <submittedName>
        <fullName evidence="4">DUF4974 domain-containing protein</fullName>
    </submittedName>
</protein>
<dbReference type="PANTHER" id="PTHR30273">
    <property type="entry name" value="PERIPLASMIC SIGNAL SENSOR AND SIGMA FACTOR ACTIVATOR FECR-RELATED"/>
    <property type="match status" value="1"/>
</dbReference>
<dbReference type="FunFam" id="2.60.120.1440:FF:000001">
    <property type="entry name" value="Putative anti-sigma factor"/>
    <property type="match status" value="1"/>
</dbReference>
<dbReference type="PANTHER" id="PTHR30273:SF2">
    <property type="entry name" value="PROTEIN FECR"/>
    <property type="match status" value="1"/>
</dbReference>
<feature type="domain" description="Protein FecR C-terminal" evidence="3">
    <location>
        <begin position="310"/>
        <end position="373"/>
    </location>
</feature>
<dbReference type="InterPro" id="IPR012373">
    <property type="entry name" value="Ferrdict_sens_TM"/>
</dbReference>
<dbReference type="EMBL" id="VSDQ01000409">
    <property type="protein sequence ID" value="TYA84309.1"/>
    <property type="molecule type" value="Genomic_DNA"/>
</dbReference>
<sequence length="382" mass="42885">METAKILKYIKGAASFSEVKEVEHWINSSQKNLNEFNRLKAEYIASTFDETLNAADTDSAFNVYKKNTSKKAFSTSSFAKYAAILIIALGTGFSYYIYNKEVPVEIATPKDAIILELENGETKIIEEGASFLLADDKGDAFGEQDGNTLKYNSKSSKVDKLVYNTLTVPYGKRFDIVLSDNTKVTLNAGTSLKYPVKFLKGKKREVFINGEAFFDVAEDKKHPFVVNAKDVNVRVLGTKFNVSSYPEDLNAETVLVEGSVSLYKEEVYEPAKATLLTPGHLASMNKEDKAISIEKVDVSLYTSWISGTVSFKHELFKNIVKKLERQYDVVIECNNNQLNETFFTASFDNVSIDYILQTFESNFNIQYTTTKTTNNKTTITIN</sequence>
<dbReference type="Pfam" id="PF16344">
    <property type="entry name" value="FecR_C"/>
    <property type="match status" value="1"/>
</dbReference>
<keyword evidence="1" id="KW-0472">Membrane</keyword>
<dbReference type="AlphaFoldDB" id="A0A5D0IMR4"/>
<keyword evidence="1" id="KW-0812">Transmembrane</keyword>
<comment type="caution">
    <text evidence="4">The sequence shown here is derived from an EMBL/GenBank/DDBJ whole genome shotgun (WGS) entry which is preliminary data.</text>
</comment>
<dbReference type="Gene3D" id="3.55.50.30">
    <property type="match status" value="1"/>
</dbReference>
<dbReference type="InterPro" id="IPR006860">
    <property type="entry name" value="FecR"/>
</dbReference>
<feature type="transmembrane region" description="Helical" evidence="1">
    <location>
        <begin position="78"/>
        <end position="98"/>
    </location>
</feature>
<accession>A0A5D0IMR4</accession>
<gene>
    <name evidence="4" type="ORF">FUA24_06590</name>
</gene>
<dbReference type="OrthoDB" id="704021at2"/>
<name>A0A5D0IMR4_9FLAO</name>
<dbReference type="Proteomes" id="UP000323930">
    <property type="component" value="Unassembled WGS sequence"/>
</dbReference>
<organism evidence="4 5">
    <name type="scientific">Seonamhaeicola marinus</name>
    <dbReference type="NCBI Taxonomy" id="1912246"/>
    <lineage>
        <taxon>Bacteria</taxon>
        <taxon>Pseudomonadati</taxon>
        <taxon>Bacteroidota</taxon>
        <taxon>Flavobacteriia</taxon>
        <taxon>Flavobacteriales</taxon>
        <taxon>Flavobacteriaceae</taxon>
    </lineage>
</organism>
<dbReference type="Pfam" id="PF04773">
    <property type="entry name" value="FecR"/>
    <property type="match status" value="1"/>
</dbReference>